<comment type="caution">
    <text evidence="2">The sequence shown here is derived from an EMBL/GenBank/DDBJ whole genome shotgun (WGS) entry which is preliminary data.</text>
</comment>
<proteinExistence type="predicted"/>
<sequence length="225" mass="24599">MLRAKHLGTLSQSARSFFLSGSSVVQQMEVHALAPKTRLVFLEDHLEQMCKTCKHHPVIIKSFSRNDFDAKDIVHSSPPIADQFVKAGMAAVGLLSDLVNYRIPMTDGSAMVNSLQNSMVDPTKPISNVRSANMKTSKKDKVYDKPSAEPVSRSSSTSISYGEKGRANKSVSAKGVGNVSSNVSGDFVENHGITSESRDRKRPVPQRSRAYSDRFIPNTQQSKGS</sequence>
<evidence type="ECO:0000313" key="2">
    <source>
        <dbReference type="EMBL" id="KAL0355926.1"/>
    </source>
</evidence>
<reference evidence="2" key="2">
    <citation type="journal article" date="2024" name="Plant">
        <title>Genomic evolution and insights into agronomic trait innovations of Sesamum species.</title>
        <authorList>
            <person name="Miao H."/>
            <person name="Wang L."/>
            <person name="Qu L."/>
            <person name="Liu H."/>
            <person name="Sun Y."/>
            <person name="Le M."/>
            <person name="Wang Q."/>
            <person name="Wei S."/>
            <person name="Zheng Y."/>
            <person name="Lin W."/>
            <person name="Duan Y."/>
            <person name="Cao H."/>
            <person name="Xiong S."/>
            <person name="Wang X."/>
            <person name="Wei L."/>
            <person name="Li C."/>
            <person name="Ma Q."/>
            <person name="Ju M."/>
            <person name="Zhao R."/>
            <person name="Li G."/>
            <person name="Mu C."/>
            <person name="Tian Q."/>
            <person name="Mei H."/>
            <person name="Zhang T."/>
            <person name="Gao T."/>
            <person name="Zhang H."/>
        </authorList>
    </citation>
    <scope>NUCLEOTIDE SEQUENCE</scope>
    <source>
        <strain evidence="2">G02</strain>
    </source>
</reference>
<dbReference type="AlphaFoldDB" id="A0AAW2PNE8"/>
<gene>
    <name evidence="2" type="ORF">Sradi_4039500</name>
</gene>
<feature type="region of interest" description="Disordered" evidence="1">
    <location>
        <begin position="116"/>
        <end position="225"/>
    </location>
</feature>
<dbReference type="EMBL" id="JACGWJ010000017">
    <property type="protein sequence ID" value="KAL0355926.1"/>
    <property type="molecule type" value="Genomic_DNA"/>
</dbReference>
<feature type="compositionally biased region" description="Polar residues" evidence="1">
    <location>
        <begin position="116"/>
        <end position="135"/>
    </location>
</feature>
<accession>A0AAW2PNE8</accession>
<feature type="compositionally biased region" description="Basic and acidic residues" evidence="1">
    <location>
        <begin position="137"/>
        <end position="147"/>
    </location>
</feature>
<protein>
    <submittedName>
        <fullName evidence="2">Pentatricopeptide repeat-containing protein</fullName>
    </submittedName>
</protein>
<reference evidence="2" key="1">
    <citation type="submission" date="2020-06" db="EMBL/GenBank/DDBJ databases">
        <authorList>
            <person name="Li T."/>
            <person name="Hu X."/>
            <person name="Zhang T."/>
            <person name="Song X."/>
            <person name="Zhang H."/>
            <person name="Dai N."/>
            <person name="Sheng W."/>
            <person name="Hou X."/>
            <person name="Wei L."/>
        </authorList>
    </citation>
    <scope>NUCLEOTIDE SEQUENCE</scope>
    <source>
        <strain evidence="2">G02</strain>
        <tissue evidence="2">Leaf</tissue>
    </source>
</reference>
<evidence type="ECO:0000256" key="1">
    <source>
        <dbReference type="SAM" id="MobiDB-lite"/>
    </source>
</evidence>
<name>A0AAW2PNE8_SESRA</name>
<organism evidence="2">
    <name type="scientific">Sesamum radiatum</name>
    <name type="common">Black benniseed</name>
    <dbReference type="NCBI Taxonomy" id="300843"/>
    <lineage>
        <taxon>Eukaryota</taxon>
        <taxon>Viridiplantae</taxon>
        <taxon>Streptophyta</taxon>
        <taxon>Embryophyta</taxon>
        <taxon>Tracheophyta</taxon>
        <taxon>Spermatophyta</taxon>
        <taxon>Magnoliopsida</taxon>
        <taxon>eudicotyledons</taxon>
        <taxon>Gunneridae</taxon>
        <taxon>Pentapetalae</taxon>
        <taxon>asterids</taxon>
        <taxon>lamiids</taxon>
        <taxon>Lamiales</taxon>
        <taxon>Pedaliaceae</taxon>
        <taxon>Sesamum</taxon>
    </lineage>
</organism>